<protein>
    <recommendedName>
        <fullName evidence="6">Tagatose-6-phosphate kinase</fullName>
        <ecNumber evidence="6">2.7.1.144</ecNumber>
    </recommendedName>
</protein>
<comment type="similarity">
    <text evidence="1">Belongs to the carbohydrate kinase pfkB family.</text>
</comment>
<evidence type="ECO:0000256" key="5">
    <source>
        <dbReference type="ARBA" id="ARBA00022840"/>
    </source>
</evidence>
<dbReference type="RefSeq" id="WP_210658910.1">
    <property type="nucleotide sequence ID" value="NZ_JAGKSP010000005.1"/>
</dbReference>
<evidence type="ECO:0000256" key="1">
    <source>
        <dbReference type="ARBA" id="ARBA00005380"/>
    </source>
</evidence>
<evidence type="ECO:0000313" key="8">
    <source>
        <dbReference type="EMBL" id="MBP3963992.1"/>
    </source>
</evidence>
<dbReference type="PIRSF" id="PIRSF000535">
    <property type="entry name" value="1PFK/6PFK/LacC"/>
    <property type="match status" value="1"/>
</dbReference>
<keyword evidence="6" id="KW-0423">Lactose metabolism</keyword>
<sequence length="326" mass="34099">MAERIAADMTEGLNGLPIVCASLNTAIDKQLVLPAVHLGVVNRISSVDATAGGKGLNVARAAKSLGAPVMATGFAGGSNGSWIRNKLQEIGLEHQMIIIEQESRICLNIIDEGGRRTTELLEPGPVISLEEKEQFIALWRSLCVPGRWLTLSGSLPRGLGDPFYAQLITEAKLAGANVVLDTSGKALGLGVQSGPHTVKPNEDEFRQWCGSDPRDYEAVRLAAVRLGEYGVQTLIVSLGADGCLAATPDGQLWLAIPPTIQPVNTVGCGDSFVAGWTVACSRGMAISAALQFAVAVGTANAMTPGTGQVNIADVAILVPRVTVTRL</sequence>
<dbReference type="CDD" id="cd01164">
    <property type="entry name" value="FruK_PfkB_like"/>
    <property type="match status" value="1"/>
</dbReference>
<dbReference type="Pfam" id="PF00294">
    <property type="entry name" value="PfkB"/>
    <property type="match status" value="1"/>
</dbReference>
<comment type="catalytic activity">
    <reaction evidence="6">
        <text>D-tagatofuranose 6-phosphate + ATP = D-tagatofuranose 1,6-bisphosphate + ADP + H(+)</text>
        <dbReference type="Rhea" id="RHEA:12420"/>
        <dbReference type="ChEBI" id="CHEBI:15378"/>
        <dbReference type="ChEBI" id="CHEBI:30616"/>
        <dbReference type="ChEBI" id="CHEBI:58694"/>
        <dbReference type="ChEBI" id="CHEBI:58695"/>
        <dbReference type="ChEBI" id="CHEBI:456216"/>
        <dbReference type="EC" id="2.7.1.144"/>
    </reaction>
</comment>
<evidence type="ECO:0000256" key="2">
    <source>
        <dbReference type="ARBA" id="ARBA00022679"/>
    </source>
</evidence>
<evidence type="ECO:0000256" key="6">
    <source>
        <dbReference type="PIRNR" id="PIRNR000535"/>
    </source>
</evidence>
<comment type="caution">
    <text evidence="8">The sequence shown here is derived from an EMBL/GenBank/DDBJ whole genome shotgun (WGS) entry which is preliminary data.</text>
</comment>
<dbReference type="Proteomes" id="UP000673394">
    <property type="component" value="Unassembled WGS sequence"/>
</dbReference>
<dbReference type="EMBL" id="JAGKSP010000005">
    <property type="protein sequence ID" value="MBP3963992.1"/>
    <property type="molecule type" value="Genomic_DNA"/>
</dbReference>
<keyword evidence="9" id="KW-1185">Reference proteome</keyword>
<keyword evidence="4" id="KW-0418">Kinase</keyword>
<accession>A0ABS5CDD5</accession>
<keyword evidence="2 6" id="KW-0808">Transferase</keyword>
<organism evidence="8 9">
    <name type="scientific">Paenibacillus lignilyticus</name>
    <dbReference type="NCBI Taxonomy" id="1172615"/>
    <lineage>
        <taxon>Bacteria</taxon>
        <taxon>Bacillati</taxon>
        <taxon>Bacillota</taxon>
        <taxon>Bacilli</taxon>
        <taxon>Bacillales</taxon>
        <taxon>Paenibacillaceae</taxon>
        <taxon>Paenibacillus</taxon>
    </lineage>
</organism>
<proteinExistence type="inferred from homology"/>
<evidence type="ECO:0000256" key="4">
    <source>
        <dbReference type="ARBA" id="ARBA00022777"/>
    </source>
</evidence>
<dbReference type="EC" id="2.7.1.144" evidence="6"/>
<reference evidence="8 9" key="1">
    <citation type="submission" date="2021-04" db="EMBL/GenBank/DDBJ databases">
        <title>Paenibacillus sp. DLE-14 whole genome sequence.</title>
        <authorList>
            <person name="Ham Y.J."/>
        </authorList>
    </citation>
    <scope>NUCLEOTIDE SEQUENCE [LARGE SCALE GENOMIC DNA]</scope>
    <source>
        <strain evidence="8 9">DLE-14</strain>
    </source>
</reference>
<dbReference type="Gene3D" id="3.40.1190.20">
    <property type="match status" value="1"/>
</dbReference>
<keyword evidence="3 6" id="KW-0547">Nucleotide-binding</keyword>
<evidence type="ECO:0000259" key="7">
    <source>
        <dbReference type="Pfam" id="PF00294"/>
    </source>
</evidence>
<dbReference type="PANTHER" id="PTHR46566">
    <property type="entry name" value="1-PHOSPHOFRUCTOKINASE-RELATED"/>
    <property type="match status" value="1"/>
</dbReference>
<dbReference type="SUPFAM" id="SSF53613">
    <property type="entry name" value="Ribokinase-like"/>
    <property type="match status" value="1"/>
</dbReference>
<evidence type="ECO:0000256" key="3">
    <source>
        <dbReference type="ARBA" id="ARBA00022741"/>
    </source>
</evidence>
<dbReference type="InterPro" id="IPR017583">
    <property type="entry name" value="Tagatose/fructose_Pkinase"/>
</dbReference>
<evidence type="ECO:0000313" key="9">
    <source>
        <dbReference type="Proteomes" id="UP000673394"/>
    </source>
</evidence>
<dbReference type="InterPro" id="IPR011611">
    <property type="entry name" value="PfkB_dom"/>
</dbReference>
<dbReference type="InterPro" id="IPR029056">
    <property type="entry name" value="Ribokinase-like"/>
</dbReference>
<dbReference type="NCBIfam" id="TIGR03168">
    <property type="entry name" value="1-PFK"/>
    <property type="match status" value="1"/>
</dbReference>
<keyword evidence="5 6" id="KW-0067">ATP-binding</keyword>
<name>A0ABS5CDD5_9BACL</name>
<dbReference type="PANTHER" id="PTHR46566:SF5">
    <property type="entry name" value="1-PHOSPHOFRUCTOKINASE"/>
    <property type="match status" value="1"/>
</dbReference>
<comment type="pathway">
    <text evidence="6">Carbohydrate metabolism; D-tagatose 6-phosphate degradation; D-glyceraldehyde 3-phosphate and glycerone phosphate from D-tagatose 6-phosphate: step 1/2.</text>
</comment>
<feature type="domain" description="Carbohydrate kinase PfkB" evidence="7">
    <location>
        <begin position="38"/>
        <end position="308"/>
    </location>
</feature>
<gene>
    <name evidence="8" type="ORF">I8J30_14845</name>
</gene>
<comment type="similarity">
    <text evidence="6">Belongs to the carbohydrate kinase PfkB family. LacC subfamily.</text>
</comment>